<feature type="transmembrane region" description="Helical" evidence="2">
    <location>
        <begin position="93"/>
        <end position="110"/>
    </location>
</feature>
<dbReference type="AlphaFoldDB" id="A0A4Y6PSP8"/>
<gene>
    <name evidence="3" type="ORF">FIV42_08645</name>
</gene>
<dbReference type="RefSeq" id="WP_141197287.1">
    <property type="nucleotide sequence ID" value="NZ_CP041186.1"/>
</dbReference>
<evidence type="ECO:0000256" key="1">
    <source>
        <dbReference type="SAM" id="MobiDB-lite"/>
    </source>
</evidence>
<feature type="transmembrane region" description="Helical" evidence="2">
    <location>
        <begin position="30"/>
        <end position="50"/>
    </location>
</feature>
<dbReference type="EMBL" id="CP041186">
    <property type="protein sequence ID" value="QDG50795.1"/>
    <property type="molecule type" value="Genomic_DNA"/>
</dbReference>
<proteinExistence type="predicted"/>
<feature type="region of interest" description="Disordered" evidence="1">
    <location>
        <begin position="1"/>
        <end position="20"/>
    </location>
</feature>
<keyword evidence="4" id="KW-1185">Reference proteome</keyword>
<evidence type="ECO:0000313" key="3">
    <source>
        <dbReference type="EMBL" id="QDG50795.1"/>
    </source>
</evidence>
<dbReference type="Proteomes" id="UP000315995">
    <property type="component" value="Chromosome"/>
</dbReference>
<evidence type="ECO:0000313" key="4">
    <source>
        <dbReference type="Proteomes" id="UP000315995"/>
    </source>
</evidence>
<organism evidence="3 4">
    <name type="scientific">Persicimonas caeni</name>
    <dbReference type="NCBI Taxonomy" id="2292766"/>
    <lineage>
        <taxon>Bacteria</taxon>
        <taxon>Deltaproteobacteria</taxon>
        <taxon>Bradymonadales</taxon>
        <taxon>Bradymonadaceae</taxon>
        <taxon>Persicimonas</taxon>
    </lineage>
</organism>
<feature type="compositionally biased region" description="Polar residues" evidence="1">
    <location>
        <begin position="1"/>
        <end position="15"/>
    </location>
</feature>
<name>A0A4Y6PSP8_PERCE</name>
<feature type="transmembrane region" description="Helical" evidence="2">
    <location>
        <begin position="56"/>
        <end position="72"/>
    </location>
</feature>
<keyword evidence="2" id="KW-0812">Transmembrane</keyword>
<accession>A0A5B8Y7K2</accession>
<keyword evidence="2" id="KW-1133">Transmembrane helix</keyword>
<evidence type="ECO:0000256" key="2">
    <source>
        <dbReference type="SAM" id="Phobius"/>
    </source>
</evidence>
<keyword evidence="2" id="KW-0472">Membrane</keyword>
<accession>A0A4Y6PSP8</accession>
<protein>
    <submittedName>
        <fullName evidence="3">Uncharacterized protein</fullName>
    </submittedName>
</protein>
<sequence length="114" mass="12763">MSDQPASDQPASDQPASDDRRENRILYGRIAVSVVLYALFIIFSTSAVLTRSLSEKPFLLGGLLIGAVFLLPRNARRAKKDFETAKKLGKWLTFVRLGYFLIAAFLWFGLPELV</sequence>
<reference evidence="3 4" key="1">
    <citation type="submission" date="2019-06" db="EMBL/GenBank/DDBJ databases">
        <title>Persicimonas caeni gen. nov., sp. nov., a predatory bacterium isolated from solar saltern.</title>
        <authorList>
            <person name="Wang S."/>
        </authorList>
    </citation>
    <scope>NUCLEOTIDE SEQUENCE [LARGE SCALE GENOMIC DNA]</scope>
    <source>
        <strain evidence="3 4">YN101</strain>
    </source>
</reference>